<comment type="subcellular location">
    <subcellularLocation>
        <location evidence="1">Nucleus</location>
    </subcellularLocation>
</comment>
<keyword evidence="8" id="KW-1185">Reference proteome</keyword>
<dbReference type="GO" id="GO:0071013">
    <property type="term" value="C:catalytic step 2 spliceosome"/>
    <property type="evidence" value="ECO:0007669"/>
    <property type="project" value="TreeGrafter"/>
</dbReference>
<evidence type="ECO:0008006" key="9">
    <source>
        <dbReference type="Google" id="ProtNLM"/>
    </source>
</evidence>
<dbReference type="GO" id="GO:0006397">
    <property type="term" value="P:mRNA processing"/>
    <property type="evidence" value="ECO:0007669"/>
    <property type="project" value="UniProtKB-KW"/>
</dbReference>
<evidence type="ECO:0000256" key="2">
    <source>
        <dbReference type="ARBA" id="ARBA00010788"/>
    </source>
</evidence>
<evidence type="ECO:0000256" key="4">
    <source>
        <dbReference type="ARBA" id="ARBA00022728"/>
    </source>
</evidence>
<organism evidence="7 8">
    <name type="scientific">Geotrichum candidum</name>
    <name type="common">Oospora lactis</name>
    <name type="synonym">Dipodascus geotrichum</name>
    <dbReference type="NCBI Taxonomy" id="1173061"/>
    <lineage>
        <taxon>Eukaryota</taxon>
        <taxon>Fungi</taxon>
        <taxon>Dikarya</taxon>
        <taxon>Ascomycota</taxon>
        <taxon>Saccharomycotina</taxon>
        <taxon>Dipodascomycetes</taxon>
        <taxon>Dipodascales</taxon>
        <taxon>Dipodascaceae</taxon>
        <taxon>Geotrichum</taxon>
    </lineage>
</organism>
<dbReference type="GO" id="GO:0000974">
    <property type="term" value="C:Prp19 complex"/>
    <property type="evidence" value="ECO:0007669"/>
    <property type="project" value="TreeGrafter"/>
</dbReference>
<sequence length="192" mass="21498">MISSQLDALSVIDPEISAEERAAVAQLIEHEVESPTTASLHPDLPAIRPSRLSSELEDYVANISTQGGSGIDASRYTLTDKDTSNTRKLYLLAFYAQQRRENLELLTQYGKNQWLLGNDQFEQDLKALELALQADGGRVRQLAIERETQQNDVRVTFEYLETKWRESLKNVVDVNVACLGLEAAAQTTQESQ</sequence>
<keyword evidence="6" id="KW-0539">Nucleus</keyword>
<dbReference type="GO" id="GO:0008380">
    <property type="term" value="P:RNA splicing"/>
    <property type="evidence" value="ECO:0007669"/>
    <property type="project" value="UniProtKB-KW"/>
</dbReference>
<evidence type="ECO:0000313" key="8">
    <source>
        <dbReference type="Proteomes" id="UP000242525"/>
    </source>
</evidence>
<evidence type="ECO:0000256" key="1">
    <source>
        <dbReference type="ARBA" id="ARBA00004123"/>
    </source>
</evidence>
<evidence type="ECO:0000313" key="7">
    <source>
        <dbReference type="EMBL" id="CDO52929.1"/>
    </source>
</evidence>
<protein>
    <recommendedName>
        <fullName evidence="9">Pre-mRNA-splicing factor SPF27</fullName>
    </recommendedName>
</protein>
<comment type="caution">
    <text evidence="7">The sequence shown here is derived from an EMBL/GenBank/DDBJ whole genome shotgun (WGS) entry which is preliminary data.</text>
</comment>
<accession>A0A0J9X647</accession>
<proteinExistence type="inferred from homology"/>
<dbReference type="GO" id="GO:0071011">
    <property type="term" value="C:precatalytic spliceosome"/>
    <property type="evidence" value="ECO:0007669"/>
    <property type="project" value="TreeGrafter"/>
</dbReference>
<evidence type="ECO:0000256" key="6">
    <source>
        <dbReference type="ARBA" id="ARBA00023242"/>
    </source>
</evidence>
<dbReference type="AlphaFoldDB" id="A0A0J9X647"/>
<gene>
    <name evidence="7" type="ORF">BN980_GECA04s01693g</name>
</gene>
<keyword evidence="3" id="KW-0507">mRNA processing</keyword>
<dbReference type="PANTHER" id="PTHR13296:SF0">
    <property type="entry name" value="PRE-MRNA-SPLICING FACTOR SPF27"/>
    <property type="match status" value="1"/>
</dbReference>
<dbReference type="EMBL" id="CCBN010000004">
    <property type="protein sequence ID" value="CDO52929.1"/>
    <property type="molecule type" value="Genomic_DNA"/>
</dbReference>
<evidence type="ECO:0000256" key="3">
    <source>
        <dbReference type="ARBA" id="ARBA00022664"/>
    </source>
</evidence>
<dbReference type="Pfam" id="PF05700">
    <property type="entry name" value="BCAS2"/>
    <property type="match status" value="1"/>
</dbReference>
<dbReference type="Proteomes" id="UP000242525">
    <property type="component" value="Unassembled WGS sequence"/>
</dbReference>
<keyword evidence="5" id="KW-0508">mRNA splicing</keyword>
<reference evidence="7" key="1">
    <citation type="submission" date="2014-03" db="EMBL/GenBank/DDBJ databases">
        <authorList>
            <person name="Casaregola S."/>
        </authorList>
    </citation>
    <scope>NUCLEOTIDE SEQUENCE [LARGE SCALE GENOMIC DNA]</scope>
    <source>
        <strain evidence="7">CLIB 918</strain>
    </source>
</reference>
<comment type="similarity">
    <text evidence="2">Belongs to the SPF27 family.</text>
</comment>
<evidence type="ECO:0000256" key="5">
    <source>
        <dbReference type="ARBA" id="ARBA00023187"/>
    </source>
</evidence>
<keyword evidence="4" id="KW-0747">Spliceosome</keyword>
<dbReference type="STRING" id="1173061.A0A0J9X647"/>
<dbReference type="OrthoDB" id="205794at2759"/>
<dbReference type="InterPro" id="IPR008409">
    <property type="entry name" value="SPF27"/>
</dbReference>
<dbReference type="PANTHER" id="PTHR13296">
    <property type="entry name" value="BCAS2 PROTEIN"/>
    <property type="match status" value="1"/>
</dbReference>
<name>A0A0J9X647_GEOCN</name>